<keyword evidence="2 5" id="KW-0690">Ribosome biogenesis</keyword>
<comment type="subunit">
    <text evidence="5">Binds ribosomal protein uS19.</text>
</comment>
<dbReference type="GO" id="GO:0042274">
    <property type="term" value="P:ribosomal small subunit biogenesis"/>
    <property type="evidence" value="ECO:0007669"/>
    <property type="project" value="UniProtKB-UniRule"/>
</dbReference>
<dbReference type="GO" id="GO:0005840">
    <property type="term" value="C:ribosome"/>
    <property type="evidence" value="ECO:0007669"/>
    <property type="project" value="InterPro"/>
</dbReference>
<dbReference type="NCBIfam" id="TIGR02273">
    <property type="entry name" value="16S_RimM"/>
    <property type="match status" value="1"/>
</dbReference>
<dbReference type="PANTHER" id="PTHR33692:SF1">
    <property type="entry name" value="RIBOSOME MATURATION FACTOR RIMM"/>
    <property type="match status" value="1"/>
</dbReference>
<comment type="subcellular location">
    <subcellularLocation>
        <location evidence="5">Cytoplasm</location>
    </subcellularLocation>
</comment>
<evidence type="ECO:0000256" key="2">
    <source>
        <dbReference type="ARBA" id="ARBA00022517"/>
    </source>
</evidence>
<evidence type="ECO:0000256" key="1">
    <source>
        <dbReference type="ARBA" id="ARBA00022490"/>
    </source>
</evidence>
<dbReference type="SUPFAM" id="SSF50447">
    <property type="entry name" value="Translation proteins"/>
    <property type="match status" value="1"/>
</dbReference>
<dbReference type="InterPro" id="IPR036976">
    <property type="entry name" value="RimM_N_sf"/>
</dbReference>
<dbReference type="InterPro" id="IPR002676">
    <property type="entry name" value="RimM_N"/>
</dbReference>
<dbReference type="PANTHER" id="PTHR33692">
    <property type="entry name" value="RIBOSOME MATURATION FACTOR RIMM"/>
    <property type="match status" value="1"/>
</dbReference>
<dbReference type="GO" id="GO:0043022">
    <property type="term" value="F:ribosome binding"/>
    <property type="evidence" value="ECO:0007669"/>
    <property type="project" value="InterPro"/>
</dbReference>
<dbReference type="SUPFAM" id="SSF50346">
    <property type="entry name" value="PRC-barrel domain"/>
    <property type="match status" value="1"/>
</dbReference>
<dbReference type="InterPro" id="IPR027275">
    <property type="entry name" value="PRC-brl_dom"/>
</dbReference>
<dbReference type="Pfam" id="PF05239">
    <property type="entry name" value="PRC"/>
    <property type="match status" value="1"/>
</dbReference>
<organism evidence="8 9">
    <name type="scientific">Paraglaciecola mesophila</name>
    <dbReference type="NCBI Taxonomy" id="197222"/>
    <lineage>
        <taxon>Bacteria</taxon>
        <taxon>Pseudomonadati</taxon>
        <taxon>Pseudomonadota</taxon>
        <taxon>Gammaproteobacteria</taxon>
        <taxon>Alteromonadales</taxon>
        <taxon>Alteromonadaceae</taxon>
        <taxon>Paraglaciecola</taxon>
    </lineage>
</organism>
<evidence type="ECO:0000256" key="4">
    <source>
        <dbReference type="ARBA" id="ARBA00023186"/>
    </source>
</evidence>
<keyword evidence="3 5" id="KW-0698">rRNA processing</keyword>
<dbReference type="Proteomes" id="UP000464524">
    <property type="component" value="Chromosome"/>
</dbReference>
<name>A0A857JHQ5_9ALTE</name>
<evidence type="ECO:0000256" key="5">
    <source>
        <dbReference type="HAMAP-Rule" id="MF_00014"/>
    </source>
</evidence>
<dbReference type="HAMAP" id="MF_00014">
    <property type="entry name" value="Ribosome_mat_RimM"/>
    <property type="match status" value="1"/>
</dbReference>
<evidence type="ECO:0000259" key="6">
    <source>
        <dbReference type="Pfam" id="PF01782"/>
    </source>
</evidence>
<dbReference type="RefSeq" id="WP_160178645.1">
    <property type="nucleotide sequence ID" value="NZ_CP047656.1"/>
</dbReference>
<reference evidence="8 9" key="1">
    <citation type="submission" date="2019-12" db="EMBL/GenBank/DDBJ databases">
        <title>Genome sequencing and assembly of endphytes of Porphyra tenera.</title>
        <authorList>
            <person name="Park J.M."/>
            <person name="Shin R."/>
            <person name="Jo S.H."/>
        </authorList>
    </citation>
    <scope>NUCLEOTIDE SEQUENCE [LARGE SCALE GENOMIC DNA]</scope>
    <source>
        <strain evidence="8 9">GPM4</strain>
    </source>
</reference>
<dbReference type="Pfam" id="PF01782">
    <property type="entry name" value="RimM"/>
    <property type="match status" value="1"/>
</dbReference>
<sequence>MSHASDTLVMGKIGAPYGVKGWVKITSYTDELDGIFSYTPWLVGQEGNAKEIVVDQWRTHNKGLVAKLVGVETRDDAESIKNLNISIKAQQLPQLDGDEFYWRELVGMQVVTEQGYNLGVVKELFETGANDVMLIKANLKDAFGQKERMVPYLIDQVVKQVDREAKTIQVDWDPSF</sequence>
<feature type="domain" description="PRC-barrel" evidence="7">
    <location>
        <begin position="98"/>
        <end position="171"/>
    </location>
</feature>
<evidence type="ECO:0000313" key="8">
    <source>
        <dbReference type="EMBL" id="QHJ10832.1"/>
    </source>
</evidence>
<dbReference type="AlphaFoldDB" id="A0A857JHQ5"/>
<dbReference type="Gene3D" id="2.40.30.60">
    <property type="entry name" value="RimM"/>
    <property type="match status" value="1"/>
</dbReference>
<gene>
    <name evidence="5" type="primary">rimM</name>
    <name evidence="8" type="ORF">FX988_01053</name>
</gene>
<keyword evidence="4 5" id="KW-0143">Chaperone</keyword>
<keyword evidence="1 5" id="KW-0963">Cytoplasm</keyword>
<dbReference type="EMBL" id="CP047656">
    <property type="protein sequence ID" value="QHJ10832.1"/>
    <property type="molecule type" value="Genomic_DNA"/>
</dbReference>
<evidence type="ECO:0000313" key="9">
    <source>
        <dbReference type="Proteomes" id="UP000464524"/>
    </source>
</evidence>
<protein>
    <recommendedName>
        <fullName evidence="5">Ribosome maturation factor RimM</fullName>
    </recommendedName>
</protein>
<keyword evidence="9" id="KW-1185">Reference proteome</keyword>
<accession>A0A857JHQ5</accession>
<feature type="domain" description="RimM N-terminal" evidence="6">
    <location>
        <begin position="9"/>
        <end position="90"/>
    </location>
</feature>
<dbReference type="InterPro" id="IPR009000">
    <property type="entry name" value="Transl_B-barrel_sf"/>
</dbReference>
<evidence type="ECO:0000256" key="3">
    <source>
        <dbReference type="ARBA" id="ARBA00022552"/>
    </source>
</evidence>
<dbReference type="OrthoDB" id="9783509at2"/>
<dbReference type="Gene3D" id="2.30.30.240">
    <property type="entry name" value="PRC-barrel domain"/>
    <property type="match status" value="1"/>
</dbReference>
<proteinExistence type="inferred from homology"/>
<comment type="similarity">
    <text evidence="5">Belongs to the RimM family.</text>
</comment>
<evidence type="ECO:0000259" key="7">
    <source>
        <dbReference type="Pfam" id="PF05239"/>
    </source>
</evidence>
<dbReference type="GO" id="GO:0006364">
    <property type="term" value="P:rRNA processing"/>
    <property type="evidence" value="ECO:0007669"/>
    <property type="project" value="UniProtKB-UniRule"/>
</dbReference>
<dbReference type="InterPro" id="IPR011033">
    <property type="entry name" value="PRC_barrel-like_sf"/>
</dbReference>
<dbReference type="KEGG" id="pmes:FX988_01053"/>
<dbReference type="GO" id="GO:0005737">
    <property type="term" value="C:cytoplasm"/>
    <property type="evidence" value="ECO:0007669"/>
    <property type="project" value="UniProtKB-SubCell"/>
</dbReference>
<comment type="function">
    <text evidence="5">An accessory protein needed during the final step in the assembly of 30S ribosomal subunit, possibly for assembly of the head region. Essential for efficient processing of 16S rRNA. May be needed both before and after RbfA during the maturation of 16S rRNA. It has affinity for free ribosomal 30S subunits but not for 70S ribosomes.</text>
</comment>
<comment type="domain">
    <text evidence="5">The PRC barrel domain binds ribosomal protein uS19.</text>
</comment>
<dbReference type="InterPro" id="IPR011961">
    <property type="entry name" value="RimM"/>
</dbReference>